<dbReference type="Pfam" id="PF00480">
    <property type="entry name" value="ROK"/>
    <property type="match status" value="1"/>
</dbReference>
<accession>A0ABW5QV25</accession>
<proteinExistence type="inferred from homology"/>
<dbReference type="InterPro" id="IPR043129">
    <property type="entry name" value="ATPase_NBD"/>
</dbReference>
<dbReference type="CDD" id="cd24068">
    <property type="entry name" value="ASKHA_NBD_ROK_FnNanK-like"/>
    <property type="match status" value="1"/>
</dbReference>
<dbReference type="RefSeq" id="WP_379270700.1">
    <property type="nucleotide sequence ID" value="NZ_JBHUGT010000010.1"/>
</dbReference>
<dbReference type="EMBL" id="JBHUMY010000006">
    <property type="protein sequence ID" value="MFD2660030.1"/>
    <property type="molecule type" value="Genomic_DNA"/>
</dbReference>
<name>A0ABW5QV25_9BACL</name>
<gene>
    <name evidence="2" type="ORF">ACFSW5_07075</name>
</gene>
<comment type="similarity">
    <text evidence="1">Belongs to the ROK (NagC/XylR) family.</text>
</comment>
<dbReference type="Proteomes" id="UP001597493">
    <property type="component" value="Unassembled WGS sequence"/>
</dbReference>
<dbReference type="InterPro" id="IPR000600">
    <property type="entry name" value="ROK"/>
</dbReference>
<dbReference type="SUPFAM" id="SSF53067">
    <property type="entry name" value="Actin-like ATPase domain"/>
    <property type="match status" value="1"/>
</dbReference>
<dbReference type="Gene3D" id="3.30.420.40">
    <property type="match status" value="2"/>
</dbReference>
<evidence type="ECO:0000313" key="2">
    <source>
        <dbReference type="EMBL" id="MFD2660030.1"/>
    </source>
</evidence>
<dbReference type="PANTHER" id="PTHR18964:SF149">
    <property type="entry name" value="BIFUNCTIONAL UDP-N-ACETYLGLUCOSAMINE 2-EPIMERASE_N-ACETYLMANNOSAMINE KINASE"/>
    <property type="match status" value="1"/>
</dbReference>
<protein>
    <submittedName>
        <fullName evidence="2">ROK family protein</fullName>
    </submittedName>
</protein>
<dbReference type="PANTHER" id="PTHR18964">
    <property type="entry name" value="ROK (REPRESSOR, ORF, KINASE) FAMILY"/>
    <property type="match status" value="1"/>
</dbReference>
<sequence>MGDNAAGSRTARVIGIDVGGTTIKGIVTDDKGTLLESLTVPTDAAKGKDYILASLEQLMSELLRLQPGVRAAGIASAGRIDARSGEVVFATDNLPGWQGMRLVEWTRGKFGLSAAADNDANAALLGEAWLGSGGGATDLVMLTLGTGVGGANMIGGRIVRGARWYGGEWGHSVLVPGGRPCNCGRRGCAEQYVSGTALARDAAGETGRPYAGGGEVLRDAARGDEAALRLIGRFAGWLAILIANLAIGLDPQAVIVGGGLADSRNIWWPQLLDRLRAEGADIEVRPASLGNLAGCYGAARLALALPAAAGSP</sequence>
<evidence type="ECO:0000313" key="3">
    <source>
        <dbReference type="Proteomes" id="UP001597493"/>
    </source>
</evidence>
<reference evidence="3" key="1">
    <citation type="journal article" date="2019" name="Int. J. Syst. Evol. Microbiol.">
        <title>The Global Catalogue of Microorganisms (GCM) 10K type strain sequencing project: providing services to taxonomists for standard genome sequencing and annotation.</title>
        <authorList>
            <consortium name="The Broad Institute Genomics Platform"/>
            <consortium name="The Broad Institute Genome Sequencing Center for Infectious Disease"/>
            <person name="Wu L."/>
            <person name="Ma J."/>
        </authorList>
    </citation>
    <scope>NUCLEOTIDE SEQUENCE [LARGE SCALE GENOMIC DNA]</scope>
    <source>
        <strain evidence="3">TISTR 1827</strain>
    </source>
</reference>
<comment type="caution">
    <text evidence="2">The sequence shown here is derived from an EMBL/GenBank/DDBJ whole genome shotgun (WGS) entry which is preliminary data.</text>
</comment>
<evidence type="ECO:0000256" key="1">
    <source>
        <dbReference type="ARBA" id="ARBA00006479"/>
    </source>
</evidence>
<keyword evidence="3" id="KW-1185">Reference proteome</keyword>
<organism evidence="2 3">
    <name type="scientific">Paenibacillus thailandensis</name>
    <dbReference type="NCBI Taxonomy" id="393250"/>
    <lineage>
        <taxon>Bacteria</taxon>
        <taxon>Bacillati</taxon>
        <taxon>Bacillota</taxon>
        <taxon>Bacilli</taxon>
        <taxon>Bacillales</taxon>
        <taxon>Paenibacillaceae</taxon>
        <taxon>Paenibacillus</taxon>
    </lineage>
</organism>